<evidence type="ECO:0000256" key="3">
    <source>
        <dbReference type="ARBA" id="ARBA00023098"/>
    </source>
</evidence>
<keyword evidence="2" id="KW-0276">Fatty acid metabolism</keyword>
<keyword evidence="6" id="KW-1185">Reference proteome</keyword>
<dbReference type="GO" id="GO:0016020">
    <property type="term" value="C:membrane"/>
    <property type="evidence" value="ECO:0007669"/>
    <property type="project" value="TreeGrafter"/>
</dbReference>
<gene>
    <name evidence="5" type="ORF">PHMEG_00022020</name>
</gene>
<organism evidence="5 6">
    <name type="scientific">Phytophthora megakarya</name>
    <dbReference type="NCBI Taxonomy" id="4795"/>
    <lineage>
        <taxon>Eukaryota</taxon>
        <taxon>Sar</taxon>
        <taxon>Stramenopiles</taxon>
        <taxon>Oomycota</taxon>
        <taxon>Peronosporomycetes</taxon>
        <taxon>Peronosporales</taxon>
        <taxon>Peronosporaceae</taxon>
        <taxon>Phytophthora</taxon>
    </lineage>
</organism>
<proteinExistence type="predicted"/>
<dbReference type="GO" id="GO:0005783">
    <property type="term" value="C:endoplasmic reticulum"/>
    <property type="evidence" value="ECO:0007669"/>
    <property type="project" value="TreeGrafter"/>
</dbReference>
<reference evidence="6" key="1">
    <citation type="submission" date="2017-03" db="EMBL/GenBank/DDBJ databases">
        <title>Phytopthora megakarya and P. palmivora, two closely related causual agents of cacao black pod achieved similar genome size and gene model numbers by different mechanisms.</title>
        <authorList>
            <person name="Ali S."/>
            <person name="Shao J."/>
            <person name="Larry D.J."/>
            <person name="Kronmiller B."/>
            <person name="Shen D."/>
            <person name="Strem M.D."/>
            <person name="Melnick R.L."/>
            <person name="Guiltinan M.J."/>
            <person name="Tyler B.M."/>
            <person name="Meinhardt L.W."/>
            <person name="Bailey B.A."/>
        </authorList>
    </citation>
    <scope>NUCLEOTIDE SEQUENCE [LARGE SCALE GENOMIC DNA]</scope>
    <source>
        <strain evidence="6">zdho120</strain>
    </source>
</reference>
<dbReference type="InterPro" id="IPR000873">
    <property type="entry name" value="AMP-dep_synth/lig_dom"/>
</dbReference>
<evidence type="ECO:0000313" key="5">
    <source>
        <dbReference type="EMBL" id="OWZ05815.1"/>
    </source>
</evidence>
<dbReference type="PROSITE" id="PS00455">
    <property type="entry name" value="AMP_BINDING"/>
    <property type="match status" value="1"/>
</dbReference>
<dbReference type="PANTHER" id="PTHR43272:SF32">
    <property type="entry name" value="AMP-DEPENDENT SYNTHETASE_LIGASE DOMAIN-CONTAINING PROTEIN"/>
    <property type="match status" value="1"/>
</dbReference>
<dbReference type="InterPro" id="IPR042099">
    <property type="entry name" value="ANL_N_sf"/>
</dbReference>
<dbReference type="Proteomes" id="UP000198211">
    <property type="component" value="Unassembled WGS sequence"/>
</dbReference>
<sequence>MVGVWKLDQVATVRVTNPENDKSLASREPTTLIDIFKTTVATSPNERALSIKKDGTWVTHTWQQYYDVSRQFAKTLIALGVQPHEAVNVLGENCPEWLFTYMGTVLAGAVIAGIYGTSNAETCQYISAHCEAKVVVVADKVQLDKYLSVLDQLPALKALVVWNNGDVPEGTTYSIPVYSFTDFLQLGETVDITLVDERMAAQLPGHCCSLIYTSGTTGPPKAAMISHDNLTWVTNAALNAHPEARAAKRSVSFLPLSHSAAQLLDIHVPLAIGSEVYFAGPDALRGGLLVTLQEVRPHYFCGVPRVWEKMMDALKQKLGAAPEGFKKTMLMWALDRSATYLMETQYGSTPSGFGVRFWVADTLVLSKIRHALGLDECTTFLIGAAPTSVEVMRFFASLNMPLYELYGQTESTGPFTFSMPNKWKLGSVGPPLDGTKARIDPDTGEIQYTGRHVFMGYLHDAEMTKKTLDEDGWLYSGDIGELDADGYLSITGRIKELIITSGGENIPPVLIENEIKAELPALSNVMVIGEKRKFLTFLCSLRVEADTNTGAPTDKLDAVSLSVAKEIGSDATTVKDAQTCDKFQKYISDGMTRANSRAASRAQHVQKFFIIPHDFSVEGEELTATMKVKRSVVEEKYSEDIEKMYTSTE</sequence>
<dbReference type="STRING" id="4795.A0A225VKF5"/>
<feature type="domain" description="AMP-dependent synthetase/ligase" evidence="4">
    <location>
        <begin position="36"/>
        <end position="458"/>
    </location>
</feature>
<dbReference type="OrthoDB" id="3633556at2759"/>
<dbReference type="Pfam" id="PF00501">
    <property type="entry name" value="AMP-binding"/>
    <property type="match status" value="1"/>
</dbReference>
<dbReference type="EMBL" id="NBNE01004239">
    <property type="protein sequence ID" value="OWZ05815.1"/>
    <property type="molecule type" value="Genomic_DNA"/>
</dbReference>
<evidence type="ECO:0000256" key="2">
    <source>
        <dbReference type="ARBA" id="ARBA00022832"/>
    </source>
</evidence>
<keyword evidence="1" id="KW-0436">Ligase</keyword>
<dbReference type="GO" id="GO:0004467">
    <property type="term" value="F:long-chain fatty acid-CoA ligase activity"/>
    <property type="evidence" value="ECO:0007669"/>
    <property type="project" value="TreeGrafter"/>
</dbReference>
<evidence type="ECO:0000256" key="1">
    <source>
        <dbReference type="ARBA" id="ARBA00022598"/>
    </source>
</evidence>
<dbReference type="PANTHER" id="PTHR43272">
    <property type="entry name" value="LONG-CHAIN-FATTY-ACID--COA LIGASE"/>
    <property type="match status" value="1"/>
</dbReference>
<dbReference type="AlphaFoldDB" id="A0A225VKF5"/>
<dbReference type="Gene3D" id="3.40.50.12780">
    <property type="entry name" value="N-terminal domain of ligase-like"/>
    <property type="match status" value="2"/>
</dbReference>
<accession>A0A225VKF5</accession>
<protein>
    <recommendedName>
        <fullName evidence="4">AMP-dependent synthetase/ligase domain-containing protein</fullName>
    </recommendedName>
</protein>
<keyword evidence="3" id="KW-0443">Lipid metabolism</keyword>
<evidence type="ECO:0000259" key="4">
    <source>
        <dbReference type="Pfam" id="PF00501"/>
    </source>
</evidence>
<comment type="caution">
    <text evidence="5">The sequence shown here is derived from an EMBL/GenBank/DDBJ whole genome shotgun (WGS) entry which is preliminary data.</text>
</comment>
<dbReference type="Pfam" id="PF23562">
    <property type="entry name" value="AMP-binding_C_3"/>
    <property type="match status" value="1"/>
</dbReference>
<dbReference type="InterPro" id="IPR020845">
    <property type="entry name" value="AMP-binding_CS"/>
</dbReference>
<dbReference type="SUPFAM" id="SSF56801">
    <property type="entry name" value="Acetyl-CoA synthetase-like"/>
    <property type="match status" value="1"/>
</dbReference>
<name>A0A225VKF5_9STRA</name>
<evidence type="ECO:0000313" key="6">
    <source>
        <dbReference type="Proteomes" id="UP000198211"/>
    </source>
</evidence>